<evidence type="ECO:0000256" key="3">
    <source>
        <dbReference type="ARBA" id="ARBA00022519"/>
    </source>
</evidence>
<evidence type="ECO:0000256" key="1">
    <source>
        <dbReference type="ARBA" id="ARBA00004533"/>
    </source>
</evidence>
<proteinExistence type="predicted"/>
<dbReference type="EMBL" id="DRTV01000247">
    <property type="protein sequence ID" value="HHF58468.1"/>
    <property type="molecule type" value="Genomic_DNA"/>
</dbReference>
<keyword evidence="5" id="KW-0472">Membrane</keyword>
<dbReference type="Proteomes" id="UP000886014">
    <property type="component" value="Unassembled WGS sequence"/>
</dbReference>
<evidence type="ECO:0000313" key="7">
    <source>
        <dbReference type="EMBL" id="HHF58468.1"/>
    </source>
</evidence>
<evidence type="ECO:0000256" key="2">
    <source>
        <dbReference type="ARBA" id="ARBA00022475"/>
    </source>
</evidence>
<keyword evidence="6" id="KW-0012">Acyltransferase</keyword>
<dbReference type="CDD" id="cd07984">
    <property type="entry name" value="LPLAT_LABLAT-like"/>
    <property type="match status" value="1"/>
</dbReference>
<sequence length="169" mass="19866">LRRKKVVLFSIHMGPWDIVASRINKDGYRVKAVMERFPKPMRNIIEKYRGGVEIYTAGEDTLKMIRELRKDEDFLLVILIDRVTSGNGEIIEFMGRKVMVPVGAFKIPKLIGAEPYFTVSIEEKGITKVKVHPLDLDNTKKECLNLMKRYLKKYPDQWFNFYFFTQKQT</sequence>
<feature type="non-terminal residue" evidence="7">
    <location>
        <position position="1"/>
    </location>
</feature>
<evidence type="ECO:0000256" key="4">
    <source>
        <dbReference type="ARBA" id="ARBA00022679"/>
    </source>
</evidence>
<dbReference type="InterPro" id="IPR004960">
    <property type="entry name" value="LipA_acyltrans"/>
</dbReference>
<comment type="caution">
    <text evidence="7">The sequence shown here is derived from an EMBL/GenBank/DDBJ whole genome shotgun (WGS) entry which is preliminary data.</text>
</comment>
<organism evidence="7">
    <name type="scientific">candidate division WOR-3 bacterium</name>
    <dbReference type="NCBI Taxonomy" id="2052148"/>
    <lineage>
        <taxon>Bacteria</taxon>
        <taxon>Bacteria division WOR-3</taxon>
    </lineage>
</organism>
<dbReference type="Pfam" id="PF03279">
    <property type="entry name" value="Lip_A_acyltrans"/>
    <property type="match status" value="1"/>
</dbReference>
<evidence type="ECO:0008006" key="8">
    <source>
        <dbReference type="Google" id="ProtNLM"/>
    </source>
</evidence>
<accession>A0A7C5I501</accession>
<gene>
    <name evidence="7" type="ORF">ENL41_03485</name>
</gene>
<name>A0A7C5I501_UNCW3</name>
<dbReference type="AlphaFoldDB" id="A0A7C5I501"/>
<dbReference type="GO" id="GO:0005886">
    <property type="term" value="C:plasma membrane"/>
    <property type="evidence" value="ECO:0007669"/>
    <property type="project" value="UniProtKB-SubCell"/>
</dbReference>
<evidence type="ECO:0000256" key="5">
    <source>
        <dbReference type="ARBA" id="ARBA00023136"/>
    </source>
</evidence>
<keyword evidence="3" id="KW-0997">Cell inner membrane</keyword>
<reference evidence="7" key="1">
    <citation type="journal article" date="2020" name="mSystems">
        <title>Genome- and Community-Level Interaction Insights into Carbon Utilization and Element Cycling Functions of Hydrothermarchaeota in Hydrothermal Sediment.</title>
        <authorList>
            <person name="Zhou Z."/>
            <person name="Liu Y."/>
            <person name="Xu W."/>
            <person name="Pan J."/>
            <person name="Luo Z.H."/>
            <person name="Li M."/>
        </authorList>
    </citation>
    <scope>NUCLEOTIDE SEQUENCE [LARGE SCALE GENOMIC DNA]</scope>
    <source>
        <strain evidence="7">HyVt-94</strain>
    </source>
</reference>
<keyword evidence="2" id="KW-1003">Cell membrane</keyword>
<dbReference type="GO" id="GO:0009247">
    <property type="term" value="P:glycolipid biosynthetic process"/>
    <property type="evidence" value="ECO:0007669"/>
    <property type="project" value="UniProtKB-ARBA"/>
</dbReference>
<evidence type="ECO:0000256" key="6">
    <source>
        <dbReference type="ARBA" id="ARBA00023315"/>
    </source>
</evidence>
<protein>
    <recommendedName>
        <fullName evidence="8">Lipid A biosynthesis acyltransferase</fullName>
    </recommendedName>
</protein>
<comment type="subcellular location">
    <subcellularLocation>
        <location evidence="1">Cell inner membrane</location>
    </subcellularLocation>
</comment>
<keyword evidence="4" id="KW-0808">Transferase</keyword>
<dbReference type="GO" id="GO:0016746">
    <property type="term" value="F:acyltransferase activity"/>
    <property type="evidence" value="ECO:0007669"/>
    <property type="project" value="UniProtKB-KW"/>
</dbReference>